<evidence type="ECO:0000259" key="9">
    <source>
        <dbReference type="PROSITE" id="PS50016"/>
    </source>
</evidence>
<evidence type="ECO:0000256" key="7">
    <source>
        <dbReference type="SAM" id="Coils"/>
    </source>
</evidence>
<dbReference type="Proteomes" id="UP000070700">
    <property type="component" value="Unassembled WGS sequence"/>
</dbReference>
<dbReference type="InParanoid" id="A0A194XUH3"/>
<keyword evidence="4" id="KW-0862">Zinc</keyword>
<dbReference type="OrthoDB" id="436852at2759"/>
<feature type="region of interest" description="Disordered" evidence="8">
    <location>
        <begin position="1"/>
        <end position="25"/>
    </location>
</feature>
<keyword evidence="7" id="KW-0175">Coiled coil</keyword>
<feature type="compositionally biased region" description="Low complexity" evidence="8">
    <location>
        <begin position="240"/>
        <end position="258"/>
    </location>
</feature>
<dbReference type="KEGG" id="psco:LY89DRAFT_606181"/>
<keyword evidence="3 6" id="KW-0863">Zinc-finger</keyword>
<dbReference type="PANTHER" id="PTHR46174">
    <property type="entry name" value="CXXC-TYPE ZINC FINGER PROTEIN 1"/>
    <property type="match status" value="1"/>
</dbReference>
<dbReference type="GeneID" id="28820140"/>
<dbReference type="GO" id="GO:0008270">
    <property type="term" value="F:zinc ion binding"/>
    <property type="evidence" value="ECO:0007669"/>
    <property type="project" value="UniProtKB-KW"/>
</dbReference>
<dbReference type="AlphaFoldDB" id="A0A194XUH3"/>
<gene>
    <name evidence="10" type="ORF">LY89DRAFT_606181</name>
</gene>
<evidence type="ECO:0000256" key="2">
    <source>
        <dbReference type="ARBA" id="ARBA00022723"/>
    </source>
</evidence>
<dbReference type="PANTHER" id="PTHR46174:SF1">
    <property type="entry name" value="CXXC-TYPE ZINC FINGER PROTEIN 1"/>
    <property type="match status" value="1"/>
</dbReference>
<dbReference type="EMBL" id="KQ947405">
    <property type="protein sequence ID" value="KUJ23357.1"/>
    <property type="molecule type" value="Genomic_DNA"/>
</dbReference>
<evidence type="ECO:0000256" key="8">
    <source>
        <dbReference type="SAM" id="MobiDB-lite"/>
    </source>
</evidence>
<evidence type="ECO:0000256" key="3">
    <source>
        <dbReference type="ARBA" id="ARBA00022771"/>
    </source>
</evidence>
<comment type="subcellular location">
    <subcellularLocation>
        <location evidence="1">Nucleus</location>
    </subcellularLocation>
</comment>
<name>A0A194XUH3_MOLSC</name>
<evidence type="ECO:0000313" key="11">
    <source>
        <dbReference type="Proteomes" id="UP000070700"/>
    </source>
</evidence>
<dbReference type="InterPro" id="IPR011011">
    <property type="entry name" value="Znf_FYVE_PHD"/>
</dbReference>
<dbReference type="InterPro" id="IPR019787">
    <property type="entry name" value="Znf_PHD-finger"/>
</dbReference>
<dbReference type="PROSITE" id="PS50016">
    <property type="entry name" value="ZF_PHD_2"/>
    <property type="match status" value="1"/>
</dbReference>
<feature type="compositionally biased region" description="Basic and acidic residues" evidence="8">
    <location>
        <begin position="10"/>
        <end position="23"/>
    </location>
</feature>
<dbReference type="Gene3D" id="3.30.40.10">
    <property type="entry name" value="Zinc/RING finger domain, C3HC4 (zinc finger)"/>
    <property type="match status" value="1"/>
</dbReference>
<feature type="compositionally biased region" description="Polar residues" evidence="8">
    <location>
        <begin position="259"/>
        <end position="271"/>
    </location>
</feature>
<dbReference type="InterPro" id="IPR019786">
    <property type="entry name" value="Zinc_finger_PHD-type_CS"/>
</dbReference>
<sequence>MDDIASSSDAHTRAPHRETRSPAELDLATRGWIAGTVTSASAITDPGHQFFVHSCNKEGFKYKYPEAAPTPDGEDDVVWNKTYTAADSRMYNKNGKDANQSRKFRLSKETYTLSLKVHLENKQKYANKHPVNTLAAADPQVSKAVAKPKAVSTKIGESASKATTSDPQSKMADNNDHNSMSIPEKIKSDGRIRKPSSNAAFSMQSSPGPSTGHTMASPLVNTGSPAPAKIEKPAAKKKGTAAVVKKAAPKKAAPEAGTSKVSVGAQSSATKPPSADDSDSNDGGEYCICRGPDDHRMMVFCDGGCQDWYHCSCLQIDEDDALGLLDKFICPNCKTDTLFTTWKRMCRYVNVDKTHRKAANVKDGSKYCSKECCDKFIEYVASLVRKDDAPSMGGALNQKEVAMLLGSVKNAAEFHALGKKPRLPVKEGADPNRPVGLDYVTPDEEAELATIQAKKDDIKGQIEGFGNQLRLLMMINERAKVAAKHLNLEVKEFCGYDNRLAMNDAEFARWVSTEEGKKAFETNKLGPRTTETQSIAQVLPYPGQPIPVPAETSDVLNNICVKKTKKCKHNGWREMHNQDFMQSQNNLKLDLSKLEEREKEIIEDAETREATKEYYAHNVTTQLF</sequence>
<dbReference type="STRING" id="149040.A0A194XUH3"/>
<feature type="coiled-coil region" evidence="7">
    <location>
        <begin position="577"/>
        <end position="604"/>
    </location>
</feature>
<dbReference type="SUPFAM" id="SSF57903">
    <property type="entry name" value="FYVE/PHD zinc finger"/>
    <property type="match status" value="1"/>
</dbReference>
<dbReference type="PROSITE" id="PS01359">
    <property type="entry name" value="ZF_PHD_1"/>
    <property type="match status" value="1"/>
</dbReference>
<keyword evidence="5" id="KW-0539">Nucleus</keyword>
<dbReference type="InterPro" id="IPR001965">
    <property type="entry name" value="Znf_PHD"/>
</dbReference>
<evidence type="ECO:0000256" key="1">
    <source>
        <dbReference type="ARBA" id="ARBA00004123"/>
    </source>
</evidence>
<feature type="region of interest" description="Disordered" evidence="8">
    <location>
        <begin position="140"/>
        <end position="281"/>
    </location>
</feature>
<protein>
    <recommendedName>
        <fullName evidence="9">PHD-type domain-containing protein</fullName>
    </recommendedName>
</protein>
<keyword evidence="11" id="KW-1185">Reference proteome</keyword>
<proteinExistence type="predicted"/>
<keyword evidence="2" id="KW-0479">Metal-binding</keyword>
<evidence type="ECO:0000256" key="5">
    <source>
        <dbReference type="ARBA" id="ARBA00023242"/>
    </source>
</evidence>
<dbReference type="GO" id="GO:0048188">
    <property type="term" value="C:Set1C/COMPASS complex"/>
    <property type="evidence" value="ECO:0007669"/>
    <property type="project" value="InterPro"/>
</dbReference>
<reference evidence="10 11" key="1">
    <citation type="submission" date="2015-10" db="EMBL/GenBank/DDBJ databases">
        <title>Full genome of DAOMC 229536 Phialocephala scopiformis, a fungal endophyte of spruce producing the potent anti-insectan compound rugulosin.</title>
        <authorList>
            <consortium name="DOE Joint Genome Institute"/>
            <person name="Walker A.K."/>
            <person name="Frasz S.L."/>
            <person name="Seifert K.A."/>
            <person name="Miller J.D."/>
            <person name="Mondo S.J."/>
            <person name="Labutti K."/>
            <person name="Lipzen A."/>
            <person name="Dockter R."/>
            <person name="Kennedy M."/>
            <person name="Grigoriev I.V."/>
            <person name="Spatafora J.W."/>
        </authorList>
    </citation>
    <scope>NUCLEOTIDE SEQUENCE [LARGE SCALE GENOMIC DNA]</scope>
    <source>
        <strain evidence="10 11">CBS 120377</strain>
    </source>
</reference>
<feature type="compositionally biased region" description="Polar residues" evidence="8">
    <location>
        <begin position="195"/>
        <end position="224"/>
    </location>
</feature>
<dbReference type="InterPro" id="IPR037869">
    <property type="entry name" value="Spp1/CFP1"/>
</dbReference>
<feature type="compositionally biased region" description="Polar residues" evidence="8">
    <location>
        <begin position="160"/>
        <end position="181"/>
    </location>
</feature>
<dbReference type="SMART" id="SM00249">
    <property type="entry name" value="PHD"/>
    <property type="match status" value="1"/>
</dbReference>
<dbReference type="Pfam" id="PF00628">
    <property type="entry name" value="PHD"/>
    <property type="match status" value="1"/>
</dbReference>
<evidence type="ECO:0000256" key="6">
    <source>
        <dbReference type="PROSITE-ProRule" id="PRU00146"/>
    </source>
</evidence>
<feature type="domain" description="PHD-type" evidence="9">
    <location>
        <begin position="284"/>
        <end position="336"/>
    </location>
</feature>
<accession>A0A194XUH3</accession>
<dbReference type="InterPro" id="IPR013083">
    <property type="entry name" value="Znf_RING/FYVE/PHD"/>
</dbReference>
<organism evidence="10 11">
    <name type="scientific">Mollisia scopiformis</name>
    <name type="common">Conifer needle endophyte fungus</name>
    <name type="synonym">Phialocephala scopiformis</name>
    <dbReference type="NCBI Taxonomy" id="149040"/>
    <lineage>
        <taxon>Eukaryota</taxon>
        <taxon>Fungi</taxon>
        <taxon>Dikarya</taxon>
        <taxon>Ascomycota</taxon>
        <taxon>Pezizomycotina</taxon>
        <taxon>Leotiomycetes</taxon>
        <taxon>Helotiales</taxon>
        <taxon>Mollisiaceae</taxon>
        <taxon>Mollisia</taxon>
    </lineage>
</organism>
<dbReference type="RefSeq" id="XP_018077712.1">
    <property type="nucleotide sequence ID" value="XM_018210414.1"/>
</dbReference>
<evidence type="ECO:0000313" key="10">
    <source>
        <dbReference type="EMBL" id="KUJ23357.1"/>
    </source>
</evidence>
<evidence type="ECO:0000256" key="4">
    <source>
        <dbReference type="ARBA" id="ARBA00022833"/>
    </source>
</evidence>
<dbReference type="GO" id="GO:0045893">
    <property type="term" value="P:positive regulation of DNA-templated transcription"/>
    <property type="evidence" value="ECO:0007669"/>
    <property type="project" value="TreeGrafter"/>
</dbReference>